<dbReference type="KEGG" id="sdv:BN159_4288"/>
<dbReference type="AlphaFoldDB" id="K4R6B6"/>
<sequence>MTIDAGWWTRMPGGVVEPGTSWSKERCRGPDFQGSGRNSMHASPGRWPRQRRPRSPGHVSAPDDRAGSRRHARIGREATLSSVDLQRWTSRRSVITLEITEDHLGATQPARIRRPALDLEPADAVNVAQSADYDTNAILALALALARRAFGLYAGRAATKRSGCSSTDRSETRLSGVKCRLRHGTCACSGQALGVRRLRERRAEGSHRANLPLARVKAQVKTGPGRVRTAASRRSCPLRAQSLGPEAPAERSNNPPTQQNPRPLTWGLIMERVTRIELALSAWEAAITWGW</sequence>
<feature type="region of interest" description="Disordered" evidence="1">
    <location>
        <begin position="222"/>
        <end position="264"/>
    </location>
</feature>
<dbReference type="STRING" id="1214101.BN159_4288"/>
<dbReference type="Proteomes" id="UP000008043">
    <property type="component" value="Chromosome"/>
</dbReference>
<keyword evidence="3" id="KW-1185">Reference proteome</keyword>
<reference evidence="2 3" key="1">
    <citation type="journal article" date="2012" name="J. Bacteriol.">
        <title>Genome sequence of the bacterium Streptomyces davawensis JCM 4913 and heterologous production of the unique antibiotic roseoflavin.</title>
        <authorList>
            <person name="Jankowitsch F."/>
            <person name="Schwarz J."/>
            <person name="Ruckert C."/>
            <person name="Gust B."/>
            <person name="Szczepanowski R."/>
            <person name="Blom J."/>
            <person name="Pelzer S."/>
            <person name="Kalinowski J."/>
            <person name="Mack M."/>
        </authorList>
    </citation>
    <scope>NUCLEOTIDE SEQUENCE [LARGE SCALE GENOMIC DNA]</scope>
    <source>
        <strain evidence="3">DSM 101723 / JCM 4913 / KCC S-0913 / 768</strain>
    </source>
</reference>
<dbReference type="HOGENOM" id="CLU_956181_0_0_11"/>
<dbReference type="EMBL" id="HE971709">
    <property type="protein sequence ID" value="CCK28667.1"/>
    <property type="molecule type" value="Genomic_DNA"/>
</dbReference>
<feature type="region of interest" description="Disordered" evidence="1">
    <location>
        <begin position="1"/>
        <end position="71"/>
    </location>
</feature>
<evidence type="ECO:0000256" key="1">
    <source>
        <dbReference type="SAM" id="MobiDB-lite"/>
    </source>
</evidence>
<accession>K4R6B6</accession>
<evidence type="ECO:0000313" key="3">
    <source>
        <dbReference type="Proteomes" id="UP000008043"/>
    </source>
</evidence>
<feature type="compositionally biased region" description="Polar residues" evidence="1">
    <location>
        <begin position="251"/>
        <end position="262"/>
    </location>
</feature>
<proteinExistence type="predicted"/>
<evidence type="ECO:0000313" key="2">
    <source>
        <dbReference type="EMBL" id="CCK28667.1"/>
    </source>
</evidence>
<gene>
    <name evidence="2" type="ORF">BN159_4288</name>
</gene>
<protein>
    <submittedName>
        <fullName evidence="2">Uncharacterized protein</fullName>
    </submittedName>
</protein>
<name>K4R6B6_STRDJ</name>
<organism evidence="2 3">
    <name type="scientific">Streptomyces davaonensis (strain DSM 101723 / JCM 4913 / KCC S-0913 / 768)</name>
    <dbReference type="NCBI Taxonomy" id="1214101"/>
    <lineage>
        <taxon>Bacteria</taxon>
        <taxon>Bacillati</taxon>
        <taxon>Actinomycetota</taxon>
        <taxon>Actinomycetes</taxon>
        <taxon>Kitasatosporales</taxon>
        <taxon>Streptomycetaceae</taxon>
        <taxon>Streptomyces</taxon>
    </lineage>
</organism>